<organism evidence="2 3">
    <name type="scientific">Candidatus Gottesmanbacteria bacterium CG1_02_37_22</name>
    <dbReference type="NCBI Taxonomy" id="1805209"/>
    <lineage>
        <taxon>Bacteria</taxon>
        <taxon>Candidatus Gottesmaniibacteriota</taxon>
    </lineage>
</organism>
<evidence type="ECO:0000313" key="3">
    <source>
        <dbReference type="Proteomes" id="UP000183120"/>
    </source>
</evidence>
<dbReference type="Pfam" id="PF00535">
    <property type="entry name" value="Glycos_transf_2"/>
    <property type="match status" value="1"/>
</dbReference>
<dbReference type="EMBL" id="MNUY01000083">
    <property type="protein sequence ID" value="OIO12653.1"/>
    <property type="molecule type" value="Genomic_DNA"/>
</dbReference>
<dbReference type="STRING" id="1805209.AUJ73_05205"/>
<protein>
    <recommendedName>
        <fullName evidence="1">Glycosyltransferase 2-like domain-containing protein</fullName>
    </recommendedName>
</protein>
<feature type="domain" description="Glycosyltransferase 2-like" evidence="1">
    <location>
        <begin position="14"/>
        <end position="120"/>
    </location>
</feature>
<dbReference type="Proteomes" id="UP000183120">
    <property type="component" value="Unassembled WGS sequence"/>
</dbReference>
<comment type="caution">
    <text evidence="2">The sequence shown here is derived from an EMBL/GenBank/DDBJ whole genome shotgun (WGS) entry which is preliminary data.</text>
</comment>
<accession>A0A1J4TPN4</accession>
<dbReference type="InterPro" id="IPR001173">
    <property type="entry name" value="Glyco_trans_2-like"/>
</dbReference>
<proteinExistence type="predicted"/>
<evidence type="ECO:0000313" key="2">
    <source>
        <dbReference type="EMBL" id="OIO12653.1"/>
    </source>
</evidence>
<dbReference type="PANTHER" id="PTHR48090:SF7">
    <property type="entry name" value="RFBJ PROTEIN"/>
    <property type="match status" value="1"/>
</dbReference>
<dbReference type="Gene3D" id="3.90.550.10">
    <property type="entry name" value="Spore Coat Polysaccharide Biosynthesis Protein SpsA, Chain A"/>
    <property type="match status" value="1"/>
</dbReference>
<dbReference type="AlphaFoldDB" id="A0A1J4TPN4"/>
<name>A0A1J4TPN4_9BACT</name>
<dbReference type="InterPro" id="IPR029044">
    <property type="entry name" value="Nucleotide-diphossugar_trans"/>
</dbReference>
<dbReference type="PANTHER" id="PTHR48090">
    <property type="entry name" value="UNDECAPRENYL-PHOSPHATE 4-DEOXY-4-FORMAMIDO-L-ARABINOSE TRANSFERASE-RELATED"/>
    <property type="match status" value="1"/>
</dbReference>
<dbReference type="InterPro" id="IPR050256">
    <property type="entry name" value="Glycosyltransferase_2"/>
</dbReference>
<dbReference type="SUPFAM" id="SSF53448">
    <property type="entry name" value="Nucleotide-diphospho-sugar transferases"/>
    <property type="match status" value="1"/>
</dbReference>
<gene>
    <name evidence="2" type="ORF">AUJ73_05205</name>
</gene>
<sequence>MRRNTNHLKKSCTCIIPFFNENERLLSVLQVISQVRGVRQIVCVDDGSEKDISLQIKRQFPKVQVIRSEINKGKADAISQGLKIAKEEYVLLLDADLRFLKLKEIETAVRKVMENSIIDMLILRRVNAPTQVKLNRGDTMFSGERILKRSDLEKVIQERKPDRFEIEIAINQYMIDNHKTVYWMPSSALNTYKILKRGFLSGIAEDIPLILHFAKYIGISNYLRQIFSFCRKEAI</sequence>
<evidence type="ECO:0000259" key="1">
    <source>
        <dbReference type="Pfam" id="PF00535"/>
    </source>
</evidence>
<reference evidence="2 3" key="1">
    <citation type="journal article" date="2016" name="Environ. Microbiol.">
        <title>Genomic resolution of a cold subsurface aquifer community provides metabolic insights for novel microbes adapted to high CO concentrations.</title>
        <authorList>
            <person name="Probst A.J."/>
            <person name="Castelle C.J."/>
            <person name="Singh A."/>
            <person name="Brown C.T."/>
            <person name="Anantharaman K."/>
            <person name="Sharon I."/>
            <person name="Hug L.A."/>
            <person name="Burstein D."/>
            <person name="Emerson J.B."/>
            <person name="Thomas B.C."/>
            <person name="Banfield J.F."/>
        </authorList>
    </citation>
    <scope>NUCLEOTIDE SEQUENCE [LARGE SCALE GENOMIC DNA]</scope>
    <source>
        <strain evidence="2">CG1_02_37_22</strain>
    </source>
</reference>